<gene>
    <name evidence="2" type="ORF">NGRA_2154</name>
</gene>
<proteinExistence type="predicted"/>
<feature type="transmembrane region" description="Helical" evidence="1">
    <location>
        <begin position="88"/>
        <end position="106"/>
    </location>
</feature>
<evidence type="ECO:0000313" key="3">
    <source>
        <dbReference type="Proteomes" id="UP000740883"/>
    </source>
</evidence>
<reference evidence="2 3" key="1">
    <citation type="journal article" date="2020" name="Genome Biol. Evol.">
        <title>Comparative genomics of strictly vertically transmitted, feminizing microsporidia endosymbionts of amphipod crustaceans.</title>
        <authorList>
            <person name="Cormier A."/>
            <person name="Chebbi M.A."/>
            <person name="Giraud I."/>
            <person name="Wattier R."/>
            <person name="Teixeira M."/>
            <person name="Gilbert C."/>
            <person name="Rigaud T."/>
            <person name="Cordaux R."/>
        </authorList>
    </citation>
    <scope>NUCLEOTIDE SEQUENCE [LARGE SCALE GENOMIC DNA]</scope>
    <source>
        <strain evidence="2 3">Ou3-Ou53</strain>
    </source>
</reference>
<keyword evidence="1" id="KW-1133">Transmembrane helix</keyword>
<name>A0A9P6KYH0_9MICR</name>
<protein>
    <submittedName>
        <fullName evidence="2">Uncharacterized protein</fullName>
    </submittedName>
</protein>
<keyword evidence="3" id="KW-1185">Reference proteome</keyword>
<evidence type="ECO:0000256" key="1">
    <source>
        <dbReference type="SAM" id="Phobius"/>
    </source>
</evidence>
<keyword evidence="1" id="KW-0812">Transmembrane</keyword>
<accession>A0A9P6KYH0</accession>
<sequence>MPHIRFFWHFVNYAISKLPSIVSMQQKTGCPCVMKIVFMAGNSVVADLSCKGTTHMDFSKRINYGQHPTIFIVNLIVVYKVYKISDLVHSSILAMIGLIIGLVIKAQRA</sequence>
<evidence type="ECO:0000313" key="2">
    <source>
        <dbReference type="EMBL" id="KAF9762228.1"/>
    </source>
</evidence>
<dbReference type="Proteomes" id="UP000740883">
    <property type="component" value="Unassembled WGS sequence"/>
</dbReference>
<organism evidence="2 3">
    <name type="scientific">Nosema granulosis</name>
    <dbReference type="NCBI Taxonomy" id="83296"/>
    <lineage>
        <taxon>Eukaryota</taxon>
        <taxon>Fungi</taxon>
        <taxon>Fungi incertae sedis</taxon>
        <taxon>Microsporidia</taxon>
        <taxon>Nosematidae</taxon>
        <taxon>Nosema</taxon>
    </lineage>
</organism>
<dbReference type="AlphaFoldDB" id="A0A9P6KYH0"/>
<comment type="caution">
    <text evidence="2">The sequence shown here is derived from an EMBL/GenBank/DDBJ whole genome shotgun (WGS) entry which is preliminary data.</text>
</comment>
<dbReference type="EMBL" id="SBJO01000198">
    <property type="protein sequence ID" value="KAF9762228.1"/>
    <property type="molecule type" value="Genomic_DNA"/>
</dbReference>
<keyword evidence="1" id="KW-0472">Membrane</keyword>